<feature type="chain" id="PRO_5040252385" description="DUF995 domain-containing protein" evidence="2">
    <location>
        <begin position="21"/>
        <end position="156"/>
    </location>
</feature>
<evidence type="ECO:0008006" key="5">
    <source>
        <dbReference type="Google" id="ProtNLM"/>
    </source>
</evidence>
<gene>
    <name evidence="3" type="ORF">KUV31_11020</name>
</gene>
<evidence type="ECO:0000256" key="1">
    <source>
        <dbReference type="SAM" id="MobiDB-lite"/>
    </source>
</evidence>
<sequence>MRPTSILILASLLVIGCAPAAEDEAPQETSETPDGSGTATASPAPPDSLSGTAWRADAEDGARFVTYLDEDGNYRDLRNGDPYQKGEWTYAEGARGKMLCFLPDDEAGIETCWEPGKREDDTMIVTGPEGRRVELTSVAYEPPAEDAEAEEEAGEQ</sequence>
<evidence type="ECO:0000256" key="2">
    <source>
        <dbReference type="SAM" id="SignalP"/>
    </source>
</evidence>
<feature type="region of interest" description="Disordered" evidence="1">
    <location>
        <begin position="22"/>
        <end position="53"/>
    </location>
</feature>
<dbReference type="EMBL" id="JAHVKP010000001">
    <property type="protein sequence ID" value="MBY6218870.1"/>
    <property type="molecule type" value="Genomic_DNA"/>
</dbReference>
<evidence type="ECO:0000313" key="4">
    <source>
        <dbReference type="Proteomes" id="UP000824927"/>
    </source>
</evidence>
<name>A0A9Q3S282_9SPHN</name>
<comment type="caution">
    <text evidence="3">The sequence shown here is derived from an EMBL/GenBank/DDBJ whole genome shotgun (WGS) entry which is preliminary data.</text>
</comment>
<dbReference type="RefSeq" id="WP_222405550.1">
    <property type="nucleotide sequence ID" value="NZ_JAHVKP010000001.1"/>
</dbReference>
<organism evidence="3 4">
    <name type="scientific">Qipengyuania aquimaris</name>
    <dbReference type="NCBI Taxonomy" id="255984"/>
    <lineage>
        <taxon>Bacteria</taxon>
        <taxon>Pseudomonadati</taxon>
        <taxon>Pseudomonadota</taxon>
        <taxon>Alphaproteobacteria</taxon>
        <taxon>Sphingomonadales</taxon>
        <taxon>Erythrobacteraceae</taxon>
        <taxon>Qipengyuania</taxon>
    </lineage>
</organism>
<reference evidence="3" key="1">
    <citation type="submission" date="2021-06" db="EMBL/GenBank/DDBJ databases">
        <title>50 bacteria genomes isolated from Dapeng, Shenzhen, China.</title>
        <authorList>
            <person name="Zheng W."/>
            <person name="Yu S."/>
            <person name="Huang Y."/>
        </authorList>
    </citation>
    <scope>NUCLEOTIDE SEQUENCE</scope>
    <source>
        <strain evidence="3">DP4N28-2</strain>
    </source>
</reference>
<feature type="compositionally biased region" description="Polar residues" evidence="1">
    <location>
        <begin position="27"/>
        <end position="41"/>
    </location>
</feature>
<dbReference type="AlphaFoldDB" id="A0A9Q3S282"/>
<evidence type="ECO:0000313" key="3">
    <source>
        <dbReference type="EMBL" id="MBY6218870.1"/>
    </source>
</evidence>
<keyword evidence="2" id="KW-0732">Signal</keyword>
<dbReference type="PROSITE" id="PS51257">
    <property type="entry name" value="PROKAR_LIPOPROTEIN"/>
    <property type="match status" value="1"/>
</dbReference>
<protein>
    <recommendedName>
        <fullName evidence="5">DUF995 domain-containing protein</fullName>
    </recommendedName>
</protein>
<proteinExistence type="predicted"/>
<dbReference type="Proteomes" id="UP000824927">
    <property type="component" value="Unassembled WGS sequence"/>
</dbReference>
<feature type="signal peptide" evidence="2">
    <location>
        <begin position="1"/>
        <end position="20"/>
    </location>
</feature>
<accession>A0A9Q3S282</accession>